<feature type="domain" description="Malonyl-CoA:ACP transacylase (MAT)" evidence="6">
    <location>
        <begin position="5"/>
        <end position="297"/>
    </location>
</feature>
<evidence type="ECO:0000256" key="1">
    <source>
        <dbReference type="ARBA" id="ARBA00008217"/>
    </source>
</evidence>
<dbReference type="Gene3D" id="3.30.70.250">
    <property type="entry name" value="Malonyl-CoA ACP transacylase, ACP-binding"/>
    <property type="match status" value="1"/>
</dbReference>
<evidence type="ECO:0000256" key="2">
    <source>
        <dbReference type="ARBA" id="ARBA00013258"/>
    </source>
</evidence>
<dbReference type="SMART" id="SM00827">
    <property type="entry name" value="PKS_AT"/>
    <property type="match status" value="1"/>
</dbReference>
<dbReference type="GO" id="GO:0005739">
    <property type="term" value="C:mitochondrion"/>
    <property type="evidence" value="ECO:0007669"/>
    <property type="project" value="TreeGrafter"/>
</dbReference>
<dbReference type="InterPro" id="IPR050858">
    <property type="entry name" value="Mal-CoA-ACP_Trans/PKS_FabD"/>
</dbReference>
<proteinExistence type="inferred from homology"/>
<dbReference type="NCBIfam" id="TIGR00128">
    <property type="entry name" value="fabD"/>
    <property type="match status" value="1"/>
</dbReference>
<dbReference type="AlphaFoldDB" id="A0A382B133"/>
<dbReference type="InterPro" id="IPR024925">
    <property type="entry name" value="Malonyl_CoA-ACP_transAc"/>
</dbReference>
<dbReference type="Pfam" id="PF00698">
    <property type="entry name" value="Acyl_transf_1"/>
    <property type="match status" value="1"/>
</dbReference>
<organism evidence="7">
    <name type="scientific">marine metagenome</name>
    <dbReference type="NCBI Taxonomy" id="408172"/>
    <lineage>
        <taxon>unclassified sequences</taxon>
        <taxon>metagenomes</taxon>
        <taxon>ecological metagenomes</taxon>
    </lineage>
</organism>
<dbReference type="InterPro" id="IPR001227">
    <property type="entry name" value="Ac_transferase_dom_sf"/>
</dbReference>
<dbReference type="PIRSF" id="PIRSF000446">
    <property type="entry name" value="Mct"/>
    <property type="match status" value="1"/>
</dbReference>
<evidence type="ECO:0000256" key="3">
    <source>
        <dbReference type="ARBA" id="ARBA00022679"/>
    </source>
</evidence>
<evidence type="ECO:0000256" key="5">
    <source>
        <dbReference type="ARBA" id="ARBA00048462"/>
    </source>
</evidence>
<dbReference type="SUPFAM" id="SSF52151">
    <property type="entry name" value="FabD/lysophospholipase-like"/>
    <property type="match status" value="1"/>
</dbReference>
<dbReference type="GO" id="GO:0004314">
    <property type="term" value="F:[acyl-carrier-protein] S-malonyltransferase activity"/>
    <property type="evidence" value="ECO:0007669"/>
    <property type="project" value="UniProtKB-EC"/>
</dbReference>
<dbReference type="EC" id="2.3.1.39" evidence="2"/>
<evidence type="ECO:0000259" key="6">
    <source>
        <dbReference type="SMART" id="SM00827"/>
    </source>
</evidence>
<evidence type="ECO:0000313" key="7">
    <source>
        <dbReference type="EMBL" id="SVB07475.1"/>
    </source>
</evidence>
<accession>A0A382B133</accession>
<name>A0A382B133_9ZZZZ</name>
<dbReference type="PANTHER" id="PTHR42681:SF1">
    <property type="entry name" value="MALONYL-COA-ACYL CARRIER PROTEIN TRANSACYLASE, MITOCHONDRIAL"/>
    <property type="match status" value="1"/>
</dbReference>
<dbReference type="SUPFAM" id="SSF55048">
    <property type="entry name" value="Probable ACP-binding domain of malonyl-CoA ACP transacylase"/>
    <property type="match status" value="1"/>
</dbReference>
<keyword evidence="3" id="KW-0808">Transferase</keyword>
<dbReference type="PANTHER" id="PTHR42681">
    <property type="entry name" value="MALONYL-COA-ACYL CARRIER PROTEIN TRANSACYLASE, MITOCHONDRIAL"/>
    <property type="match status" value="1"/>
</dbReference>
<gene>
    <name evidence="7" type="ORF">METZ01_LOCUS160329</name>
</gene>
<dbReference type="InterPro" id="IPR004410">
    <property type="entry name" value="Malonyl_CoA-ACP_transAc_FabD"/>
</dbReference>
<dbReference type="InterPro" id="IPR016036">
    <property type="entry name" value="Malonyl_transacylase_ACP-bd"/>
</dbReference>
<evidence type="ECO:0000256" key="4">
    <source>
        <dbReference type="ARBA" id="ARBA00023315"/>
    </source>
</evidence>
<comment type="catalytic activity">
    <reaction evidence="5">
        <text>holo-[ACP] + malonyl-CoA = malonyl-[ACP] + CoA</text>
        <dbReference type="Rhea" id="RHEA:41792"/>
        <dbReference type="Rhea" id="RHEA-COMP:9623"/>
        <dbReference type="Rhea" id="RHEA-COMP:9685"/>
        <dbReference type="ChEBI" id="CHEBI:57287"/>
        <dbReference type="ChEBI" id="CHEBI:57384"/>
        <dbReference type="ChEBI" id="CHEBI:64479"/>
        <dbReference type="ChEBI" id="CHEBI:78449"/>
        <dbReference type="EC" id="2.3.1.39"/>
    </reaction>
</comment>
<protein>
    <recommendedName>
        <fullName evidence="2">[acyl-carrier-protein] S-malonyltransferase</fullName>
        <ecNumber evidence="2">2.3.1.39</ecNumber>
    </recommendedName>
</protein>
<comment type="similarity">
    <text evidence="1">Belongs to the FabD family.</text>
</comment>
<dbReference type="GO" id="GO:0006633">
    <property type="term" value="P:fatty acid biosynthetic process"/>
    <property type="evidence" value="ECO:0007669"/>
    <property type="project" value="TreeGrafter"/>
</dbReference>
<dbReference type="EMBL" id="UINC01027728">
    <property type="protein sequence ID" value="SVB07475.1"/>
    <property type="molecule type" value="Genomic_DNA"/>
</dbReference>
<dbReference type="Gene3D" id="3.40.366.10">
    <property type="entry name" value="Malonyl-Coenzyme A Acyl Carrier Protein, domain 2"/>
    <property type="match status" value="1"/>
</dbReference>
<dbReference type="InterPro" id="IPR016035">
    <property type="entry name" value="Acyl_Trfase/lysoPLipase"/>
</dbReference>
<dbReference type="InterPro" id="IPR014043">
    <property type="entry name" value="Acyl_transferase_dom"/>
</dbReference>
<keyword evidence="4" id="KW-0012">Acyltransferase</keyword>
<reference evidence="7" key="1">
    <citation type="submission" date="2018-05" db="EMBL/GenBank/DDBJ databases">
        <authorList>
            <person name="Lanie J.A."/>
            <person name="Ng W.-L."/>
            <person name="Kazmierczak K.M."/>
            <person name="Andrzejewski T.M."/>
            <person name="Davidsen T.M."/>
            <person name="Wayne K.J."/>
            <person name="Tettelin H."/>
            <person name="Glass J.I."/>
            <person name="Rusch D."/>
            <person name="Podicherti R."/>
            <person name="Tsui H.-C.T."/>
            <person name="Winkler M.E."/>
        </authorList>
    </citation>
    <scope>NUCLEOTIDE SEQUENCE</scope>
</reference>
<sequence>MFSIIFPGQGSQSVGMAKEFYEKYPLVKNIFSRANEALNFNLSKIILSGPISEINLTKNTQPAIFVASYSIFSVMKNEFNIDLNQANYFAGHSLGEYSALTCANSLPFEEAVCLLYARGKFMQEAVPSGRGAMLAVLGLKVDEILEQINSISTNGTCEIANDNSPGQIVVSGDKDSIQILQNSLKKKSIRGLILPVSAPFHCSIMESAEKKMSQKITEIIFKNPKPSIISNVTAKAENKASRIKELLIKQITSRVNWRESIEYMINNGVNEFIEIGPGKVLTGLVRRINKDVNVFNINSIDDITNYINK</sequence>